<evidence type="ECO:0000256" key="3">
    <source>
        <dbReference type="ARBA" id="ARBA00022964"/>
    </source>
</evidence>
<dbReference type="Gene3D" id="3.60.130.30">
    <property type="match status" value="1"/>
</dbReference>
<dbReference type="AlphaFoldDB" id="A0A0C3A1A1"/>
<feature type="domain" description="2OGFeDO JBP1/TET oxygenase" evidence="7">
    <location>
        <begin position="12"/>
        <end position="132"/>
    </location>
</feature>
<evidence type="ECO:0000256" key="1">
    <source>
        <dbReference type="ARBA" id="ARBA00001954"/>
    </source>
</evidence>
<name>A0A0C3A1A1_9AGAM</name>
<organism evidence="8 9">
    <name type="scientific">Scleroderma citrinum Foug A</name>
    <dbReference type="NCBI Taxonomy" id="1036808"/>
    <lineage>
        <taxon>Eukaryota</taxon>
        <taxon>Fungi</taxon>
        <taxon>Dikarya</taxon>
        <taxon>Basidiomycota</taxon>
        <taxon>Agaricomycotina</taxon>
        <taxon>Agaricomycetes</taxon>
        <taxon>Agaricomycetidae</taxon>
        <taxon>Boletales</taxon>
        <taxon>Sclerodermatineae</taxon>
        <taxon>Sclerodermataceae</taxon>
        <taxon>Scleroderma</taxon>
    </lineage>
</organism>
<gene>
    <name evidence="8" type="ORF">SCLCIDRAFT_128208</name>
</gene>
<accession>A0A0C3A1A1</accession>
<dbReference type="GO" id="GO:0051213">
    <property type="term" value="F:dioxygenase activity"/>
    <property type="evidence" value="ECO:0007669"/>
    <property type="project" value="UniProtKB-KW"/>
</dbReference>
<keyword evidence="5" id="KW-0408">Iron</keyword>
<evidence type="ECO:0000256" key="5">
    <source>
        <dbReference type="ARBA" id="ARBA00023004"/>
    </source>
</evidence>
<proteinExistence type="predicted"/>
<sequence>QWLQKVELFEWFINAILAIVHQDLLQAGLEANATLNNSSSDKPYNWTLAFSGMDLIVNRITPPHQDAGGTLSFYDLLVSLGEGHQADFHVTDLGACFTYHPGTLIFLTGKVLEHAVPAWGGWERAIIAHYMKDLLHDRMDVQCPSLPSQMGWWTKFSSGK</sequence>
<keyword evidence="6" id="KW-0732">Signal</keyword>
<reference evidence="8 9" key="1">
    <citation type="submission" date="2014-04" db="EMBL/GenBank/DDBJ databases">
        <authorList>
            <consortium name="DOE Joint Genome Institute"/>
            <person name="Kuo A."/>
            <person name="Kohler A."/>
            <person name="Nagy L.G."/>
            <person name="Floudas D."/>
            <person name="Copeland A."/>
            <person name="Barry K.W."/>
            <person name="Cichocki N."/>
            <person name="Veneault-Fourrey C."/>
            <person name="LaButti K."/>
            <person name="Lindquist E.A."/>
            <person name="Lipzen A."/>
            <person name="Lundell T."/>
            <person name="Morin E."/>
            <person name="Murat C."/>
            <person name="Sun H."/>
            <person name="Tunlid A."/>
            <person name="Henrissat B."/>
            <person name="Grigoriev I.V."/>
            <person name="Hibbett D.S."/>
            <person name="Martin F."/>
            <person name="Nordberg H.P."/>
            <person name="Cantor M.N."/>
            <person name="Hua S.X."/>
        </authorList>
    </citation>
    <scope>NUCLEOTIDE SEQUENCE [LARGE SCALE GENOMIC DNA]</scope>
    <source>
        <strain evidence="8 9">Foug A</strain>
    </source>
</reference>
<evidence type="ECO:0000256" key="6">
    <source>
        <dbReference type="SAM" id="SignalP"/>
    </source>
</evidence>
<evidence type="ECO:0000313" key="8">
    <source>
        <dbReference type="EMBL" id="KIM58447.1"/>
    </source>
</evidence>
<dbReference type="OrthoDB" id="3200752at2759"/>
<dbReference type="Pfam" id="PF12851">
    <property type="entry name" value="Tet_JBP"/>
    <property type="match status" value="1"/>
</dbReference>
<keyword evidence="4" id="KW-0560">Oxidoreductase</keyword>
<evidence type="ECO:0000256" key="2">
    <source>
        <dbReference type="ARBA" id="ARBA00022723"/>
    </source>
</evidence>
<dbReference type="GO" id="GO:0046872">
    <property type="term" value="F:metal ion binding"/>
    <property type="evidence" value="ECO:0007669"/>
    <property type="project" value="UniProtKB-KW"/>
</dbReference>
<dbReference type="InParanoid" id="A0A0C3A1A1"/>
<dbReference type="EMBL" id="KN822086">
    <property type="protein sequence ID" value="KIM58447.1"/>
    <property type="molecule type" value="Genomic_DNA"/>
</dbReference>
<keyword evidence="2" id="KW-0479">Metal-binding</keyword>
<dbReference type="HOGENOM" id="CLU_039070_2_0_1"/>
<reference evidence="9" key="2">
    <citation type="submission" date="2015-01" db="EMBL/GenBank/DDBJ databases">
        <title>Evolutionary Origins and Diversification of the Mycorrhizal Mutualists.</title>
        <authorList>
            <consortium name="DOE Joint Genome Institute"/>
            <consortium name="Mycorrhizal Genomics Consortium"/>
            <person name="Kohler A."/>
            <person name="Kuo A."/>
            <person name="Nagy L.G."/>
            <person name="Floudas D."/>
            <person name="Copeland A."/>
            <person name="Barry K.W."/>
            <person name="Cichocki N."/>
            <person name="Veneault-Fourrey C."/>
            <person name="LaButti K."/>
            <person name="Lindquist E.A."/>
            <person name="Lipzen A."/>
            <person name="Lundell T."/>
            <person name="Morin E."/>
            <person name="Murat C."/>
            <person name="Riley R."/>
            <person name="Ohm R."/>
            <person name="Sun H."/>
            <person name="Tunlid A."/>
            <person name="Henrissat B."/>
            <person name="Grigoriev I.V."/>
            <person name="Hibbett D.S."/>
            <person name="Martin F."/>
        </authorList>
    </citation>
    <scope>NUCLEOTIDE SEQUENCE [LARGE SCALE GENOMIC DNA]</scope>
    <source>
        <strain evidence="9">Foug A</strain>
    </source>
</reference>
<evidence type="ECO:0000313" key="9">
    <source>
        <dbReference type="Proteomes" id="UP000053989"/>
    </source>
</evidence>
<protein>
    <recommendedName>
        <fullName evidence="7">2OGFeDO JBP1/TET oxygenase domain-containing protein</fullName>
    </recommendedName>
</protein>
<keyword evidence="3" id="KW-0223">Dioxygenase</keyword>
<feature type="non-terminal residue" evidence="8">
    <location>
        <position position="1"/>
    </location>
</feature>
<keyword evidence="9" id="KW-1185">Reference proteome</keyword>
<comment type="cofactor">
    <cofactor evidence="1">
        <name>Fe(2+)</name>
        <dbReference type="ChEBI" id="CHEBI:29033"/>
    </cofactor>
</comment>
<dbReference type="Proteomes" id="UP000053989">
    <property type="component" value="Unassembled WGS sequence"/>
</dbReference>
<feature type="signal peptide" evidence="6">
    <location>
        <begin position="1"/>
        <end position="18"/>
    </location>
</feature>
<evidence type="ECO:0000256" key="4">
    <source>
        <dbReference type="ARBA" id="ARBA00023002"/>
    </source>
</evidence>
<feature type="chain" id="PRO_5002160691" description="2OGFeDO JBP1/TET oxygenase domain-containing protein" evidence="6">
    <location>
        <begin position="19"/>
        <end position="160"/>
    </location>
</feature>
<dbReference type="InterPro" id="IPR024779">
    <property type="entry name" value="2OGFeDO_JBP1/TET_oxygenase_dom"/>
</dbReference>
<evidence type="ECO:0000259" key="7">
    <source>
        <dbReference type="Pfam" id="PF12851"/>
    </source>
</evidence>